<dbReference type="Proteomes" id="UP000289738">
    <property type="component" value="Chromosome A01"/>
</dbReference>
<comment type="caution">
    <text evidence="1">The sequence shown here is derived from an EMBL/GenBank/DDBJ whole genome shotgun (WGS) entry which is preliminary data.</text>
</comment>
<keyword evidence="2" id="KW-1185">Reference proteome</keyword>
<protein>
    <submittedName>
        <fullName evidence="1">Uncharacterized protein</fullName>
    </submittedName>
</protein>
<dbReference type="EMBL" id="SDMP01000001">
    <property type="protein sequence ID" value="RYR77202.1"/>
    <property type="molecule type" value="Genomic_DNA"/>
</dbReference>
<dbReference type="AlphaFoldDB" id="A0A445EPD3"/>
<gene>
    <name evidence="1" type="ORF">Ahy_A01g001655</name>
</gene>
<proteinExistence type="predicted"/>
<organism evidence="1 2">
    <name type="scientific">Arachis hypogaea</name>
    <name type="common">Peanut</name>
    <dbReference type="NCBI Taxonomy" id="3818"/>
    <lineage>
        <taxon>Eukaryota</taxon>
        <taxon>Viridiplantae</taxon>
        <taxon>Streptophyta</taxon>
        <taxon>Embryophyta</taxon>
        <taxon>Tracheophyta</taxon>
        <taxon>Spermatophyta</taxon>
        <taxon>Magnoliopsida</taxon>
        <taxon>eudicotyledons</taxon>
        <taxon>Gunneridae</taxon>
        <taxon>Pentapetalae</taxon>
        <taxon>rosids</taxon>
        <taxon>fabids</taxon>
        <taxon>Fabales</taxon>
        <taxon>Fabaceae</taxon>
        <taxon>Papilionoideae</taxon>
        <taxon>50 kb inversion clade</taxon>
        <taxon>dalbergioids sensu lato</taxon>
        <taxon>Dalbergieae</taxon>
        <taxon>Pterocarpus clade</taxon>
        <taxon>Arachis</taxon>
    </lineage>
</organism>
<sequence length="154" mass="17917">MIGLFLGALDDTYIKVIVLESEKARYRIRKEIERSKIIKRCVCFYEEMKFKHEDLMLFFVLALFVCFRDRTSGQLSLGGRMNSRIRHEALERIIGKSDRNCIWELRMNTNIFANLCELLQVQGGLIEDGHAVIRIQSILFAKATPIEEDCLNLT</sequence>
<name>A0A445EPD3_ARAHY</name>
<evidence type="ECO:0000313" key="2">
    <source>
        <dbReference type="Proteomes" id="UP000289738"/>
    </source>
</evidence>
<accession>A0A445EPD3</accession>
<evidence type="ECO:0000313" key="1">
    <source>
        <dbReference type="EMBL" id="RYR77202.1"/>
    </source>
</evidence>
<reference evidence="1 2" key="1">
    <citation type="submission" date="2019-01" db="EMBL/GenBank/DDBJ databases">
        <title>Sequencing of cultivated peanut Arachis hypogaea provides insights into genome evolution and oil improvement.</title>
        <authorList>
            <person name="Chen X."/>
        </authorList>
    </citation>
    <scope>NUCLEOTIDE SEQUENCE [LARGE SCALE GENOMIC DNA]</scope>
    <source>
        <strain evidence="2">cv. Fuhuasheng</strain>
        <tissue evidence="1">Leaves</tissue>
    </source>
</reference>